<feature type="repeat" description="PPR" evidence="2">
    <location>
        <begin position="116"/>
        <end position="150"/>
    </location>
</feature>
<dbReference type="Pfam" id="PF13041">
    <property type="entry name" value="PPR_2"/>
    <property type="match status" value="2"/>
</dbReference>
<sequence length="501" mass="56748">MYYFDEPLRPSVHAYAVVIATCAKAKRPEEAQQLLEEMLELGMEPDTQTYTALVKAFARTGKMEFATQALKEMRQRNIEPGISTFLHVLRSCEEEGKWVVAFQVFEELLQAGILPDRKVFNTLMFTCGNAGEFARAIQIYGQMLQVDVKPDLFTYLGLINACAKVNQYTEAIRFVKELDESGIPLTENATCVVMDAYVKNSMPNNALDRFDDYMVDAALPMNRSKNKGHKYKNLYKAALMACVGAKNADRALQLIAEAEMHSWDVDIGMYRSVSKTLERCERWDERMILLLRMTFELGFKPKYAELKDAFVSAMFFLVQRGRAREALDMFNQILRIRRPKVSLSIEFWKTNITVLIGALEEEGALKEAADLREEMGVQMAARYNQAVCRYGVEGQWEAALDVLHNAQETQAAAPYVRNATIAVCARAGQWEQAIAIFQGVAQEQRDVYTYTSTMQGLMEAGRPMEEALQLWEDMIASGVEPTEVSYGFIVIGLSNAGMWHK</sequence>
<dbReference type="Gene3D" id="1.25.40.10">
    <property type="entry name" value="Tetratricopeptide repeat domain"/>
    <property type="match status" value="4"/>
</dbReference>
<dbReference type="PANTHER" id="PTHR47447:SF17">
    <property type="entry name" value="OS12G0638900 PROTEIN"/>
    <property type="match status" value="1"/>
</dbReference>
<dbReference type="EMBL" id="CAUYUJ010000338">
    <property type="protein sequence ID" value="CAK0790023.1"/>
    <property type="molecule type" value="Genomic_DNA"/>
</dbReference>
<feature type="repeat" description="PPR" evidence="2">
    <location>
        <begin position="446"/>
        <end position="481"/>
    </location>
</feature>
<dbReference type="Pfam" id="PF13812">
    <property type="entry name" value="PPR_3"/>
    <property type="match status" value="1"/>
</dbReference>
<keyword evidence="4" id="KW-1185">Reference proteome</keyword>
<feature type="repeat" description="PPR" evidence="2">
    <location>
        <begin position="11"/>
        <end position="45"/>
    </location>
</feature>
<dbReference type="Pfam" id="PF01535">
    <property type="entry name" value="PPR"/>
    <property type="match status" value="1"/>
</dbReference>
<accession>A0ABN9PB18</accession>
<feature type="repeat" description="PPR" evidence="2">
    <location>
        <begin position="81"/>
        <end position="115"/>
    </location>
</feature>
<feature type="non-terminal residue" evidence="3">
    <location>
        <position position="501"/>
    </location>
</feature>
<gene>
    <name evidence="3" type="ORF">PCOR1329_LOCUS1400</name>
</gene>
<evidence type="ECO:0000313" key="4">
    <source>
        <dbReference type="Proteomes" id="UP001189429"/>
    </source>
</evidence>
<keyword evidence="1" id="KW-0677">Repeat</keyword>
<dbReference type="InterPro" id="IPR011990">
    <property type="entry name" value="TPR-like_helical_dom_sf"/>
</dbReference>
<comment type="caution">
    <text evidence="3">The sequence shown here is derived from an EMBL/GenBank/DDBJ whole genome shotgun (WGS) entry which is preliminary data.</text>
</comment>
<dbReference type="InterPro" id="IPR002885">
    <property type="entry name" value="PPR_rpt"/>
</dbReference>
<dbReference type="SUPFAM" id="SSF48452">
    <property type="entry name" value="TPR-like"/>
    <property type="match status" value="2"/>
</dbReference>
<dbReference type="Proteomes" id="UP001189429">
    <property type="component" value="Unassembled WGS sequence"/>
</dbReference>
<evidence type="ECO:0008006" key="5">
    <source>
        <dbReference type="Google" id="ProtNLM"/>
    </source>
</evidence>
<dbReference type="PANTHER" id="PTHR47447">
    <property type="entry name" value="OS03G0856100 PROTEIN"/>
    <property type="match status" value="1"/>
</dbReference>
<protein>
    <recommendedName>
        <fullName evidence="5">Pentacotripeptide-repeat region of PRORP domain-containing protein</fullName>
    </recommendedName>
</protein>
<proteinExistence type="predicted"/>
<name>A0ABN9PB18_9DINO</name>
<feature type="repeat" description="PPR" evidence="2">
    <location>
        <begin position="151"/>
        <end position="185"/>
    </location>
</feature>
<evidence type="ECO:0000256" key="2">
    <source>
        <dbReference type="PROSITE-ProRule" id="PRU00708"/>
    </source>
</evidence>
<reference evidence="3" key="1">
    <citation type="submission" date="2023-10" db="EMBL/GenBank/DDBJ databases">
        <authorList>
            <person name="Chen Y."/>
            <person name="Shah S."/>
            <person name="Dougan E. K."/>
            <person name="Thang M."/>
            <person name="Chan C."/>
        </authorList>
    </citation>
    <scope>NUCLEOTIDE SEQUENCE [LARGE SCALE GENOMIC DNA]</scope>
</reference>
<feature type="repeat" description="PPR" evidence="2">
    <location>
        <begin position="46"/>
        <end position="80"/>
    </location>
</feature>
<evidence type="ECO:0000256" key="1">
    <source>
        <dbReference type="ARBA" id="ARBA00022737"/>
    </source>
</evidence>
<dbReference type="NCBIfam" id="TIGR00756">
    <property type="entry name" value="PPR"/>
    <property type="match status" value="5"/>
</dbReference>
<organism evidence="3 4">
    <name type="scientific">Prorocentrum cordatum</name>
    <dbReference type="NCBI Taxonomy" id="2364126"/>
    <lineage>
        <taxon>Eukaryota</taxon>
        <taxon>Sar</taxon>
        <taxon>Alveolata</taxon>
        <taxon>Dinophyceae</taxon>
        <taxon>Prorocentrales</taxon>
        <taxon>Prorocentraceae</taxon>
        <taxon>Prorocentrum</taxon>
    </lineage>
</organism>
<evidence type="ECO:0000313" key="3">
    <source>
        <dbReference type="EMBL" id="CAK0790023.1"/>
    </source>
</evidence>
<dbReference type="PROSITE" id="PS51375">
    <property type="entry name" value="PPR"/>
    <property type="match status" value="6"/>
</dbReference>